<dbReference type="SUPFAM" id="SSF81383">
    <property type="entry name" value="F-box domain"/>
    <property type="match status" value="1"/>
</dbReference>
<dbReference type="InterPro" id="IPR036047">
    <property type="entry name" value="F-box-like_dom_sf"/>
</dbReference>
<dbReference type="Gene3D" id="2.120.10.80">
    <property type="entry name" value="Kelch-type beta propeller"/>
    <property type="match status" value="1"/>
</dbReference>
<protein>
    <recommendedName>
        <fullName evidence="3">F-box domain-containing protein</fullName>
    </recommendedName>
</protein>
<reference evidence="1 2" key="1">
    <citation type="submission" date="2019-06" db="EMBL/GenBank/DDBJ databases">
        <title>A chromosomal-level reference genome of Carpinus fangiana (Coryloideae, Betulaceae).</title>
        <authorList>
            <person name="Yang X."/>
            <person name="Wang Z."/>
            <person name="Zhang L."/>
            <person name="Hao G."/>
            <person name="Liu J."/>
            <person name="Yang Y."/>
        </authorList>
    </citation>
    <scope>NUCLEOTIDE SEQUENCE [LARGE SCALE GENOMIC DNA]</scope>
    <source>
        <strain evidence="1">Cfa_2016G</strain>
        <tissue evidence="1">Leaf</tissue>
    </source>
</reference>
<dbReference type="InterPro" id="IPR006652">
    <property type="entry name" value="Kelch_1"/>
</dbReference>
<dbReference type="PANTHER" id="PTHR47850:SF1">
    <property type="entry name" value="F-BOX_KELCH-REPEAT PROTEIN OR23"/>
    <property type="match status" value="1"/>
</dbReference>
<keyword evidence="2" id="KW-1185">Reference proteome</keyword>
<dbReference type="Proteomes" id="UP000327013">
    <property type="component" value="Chromosome 1"/>
</dbReference>
<dbReference type="OrthoDB" id="45365at2759"/>
<dbReference type="SMART" id="SM00612">
    <property type="entry name" value="Kelch"/>
    <property type="match status" value="2"/>
</dbReference>
<proteinExistence type="predicted"/>
<dbReference type="PANTHER" id="PTHR47850">
    <property type="entry name" value="F-BOX/KELCH-REPEAT PROTEIN OR23"/>
    <property type="match status" value="1"/>
</dbReference>
<evidence type="ECO:0008006" key="3">
    <source>
        <dbReference type="Google" id="ProtNLM"/>
    </source>
</evidence>
<dbReference type="AlphaFoldDB" id="A0A5N6QEP5"/>
<dbReference type="EMBL" id="CM017321">
    <property type="protein sequence ID" value="KAE7997782.1"/>
    <property type="molecule type" value="Genomic_DNA"/>
</dbReference>
<sequence>MASSSSSSSVDETQTLIPGLPNDVASLILYLIPYCYHARLRPTCRSWRVFLTPSSNKSLLALRRRNRTASTLLCIFPQDPSISSPFLFDPHNLAWSSLPTAPPDPHCYGLCNFAAISLGPHLYVLGGSLFDTRSFPIDRPTASSSASRFDFVTGLWELLSPMAHARGSFACAVVPGSEAIIVAGGGSRHCVFAAAGSRISSVESYDVERDQWVELDRLPGLRAGCVGFVVEERMEFWVMGGYGEERTIDGVLPVDEYCRDAVVMELRSGDDGGKWRAVGDMWGDRERERVGKIVVVEDEEGRGRPGVFMLEGHHILRYDMASNRWRKESQVPKKAPHNSSFGFVVLDGELHVMTLLNAVDTTETRRKQHHKMAGKLLYIQIYHPKKKTWRFLTTKSPFRLLDFNAAVMCSVRL</sequence>
<dbReference type="InterPro" id="IPR015915">
    <property type="entry name" value="Kelch-typ_b-propeller"/>
</dbReference>
<evidence type="ECO:0000313" key="1">
    <source>
        <dbReference type="EMBL" id="KAE7997782.1"/>
    </source>
</evidence>
<dbReference type="Pfam" id="PF01344">
    <property type="entry name" value="Kelch_1"/>
    <property type="match status" value="2"/>
</dbReference>
<evidence type="ECO:0000313" key="2">
    <source>
        <dbReference type="Proteomes" id="UP000327013"/>
    </source>
</evidence>
<accession>A0A5N6QEP5</accession>
<dbReference type="SUPFAM" id="SSF117281">
    <property type="entry name" value="Kelch motif"/>
    <property type="match status" value="1"/>
</dbReference>
<gene>
    <name evidence="1" type="ORF">FH972_002386</name>
</gene>
<name>A0A5N6QEP5_9ROSI</name>
<organism evidence="1 2">
    <name type="scientific">Carpinus fangiana</name>
    <dbReference type="NCBI Taxonomy" id="176857"/>
    <lineage>
        <taxon>Eukaryota</taxon>
        <taxon>Viridiplantae</taxon>
        <taxon>Streptophyta</taxon>
        <taxon>Embryophyta</taxon>
        <taxon>Tracheophyta</taxon>
        <taxon>Spermatophyta</taxon>
        <taxon>Magnoliopsida</taxon>
        <taxon>eudicotyledons</taxon>
        <taxon>Gunneridae</taxon>
        <taxon>Pentapetalae</taxon>
        <taxon>rosids</taxon>
        <taxon>fabids</taxon>
        <taxon>Fagales</taxon>
        <taxon>Betulaceae</taxon>
        <taxon>Carpinus</taxon>
    </lineage>
</organism>